<name>A0AAD7EXM3_9AGAR</name>
<proteinExistence type="predicted"/>
<dbReference type="Proteomes" id="UP001218218">
    <property type="component" value="Unassembled WGS sequence"/>
</dbReference>
<keyword evidence="2" id="KW-1185">Reference proteome</keyword>
<comment type="caution">
    <text evidence="1">The sequence shown here is derived from an EMBL/GenBank/DDBJ whole genome shotgun (WGS) entry which is preliminary data.</text>
</comment>
<evidence type="ECO:0000313" key="2">
    <source>
        <dbReference type="Proteomes" id="UP001218218"/>
    </source>
</evidence>
<gene>
    <name evidence="1" type="ORF">DFH08DRAFT_801800</name>
</gene>
<protein>
    <submittedName>
        <fullName evidence="1">Uncharacterized protein</fullName>
    </submittedName>
</protein>
<sequence length="207" mass="23341">MAVVEKWAARFQGIGLHHDDANVRTFGSKWPQHLYARNISHTDSVEHASSGGRVLFHIFMIGAQAVWQCATVVVGHVVDLQDFGRDLVLHQPLQICLPPSDIYLSFRQEFTDFQQSSVQNLVLRKSESYTSAPYSFAFDFLIPTWIIPKFRVVSHPCICQFPQSFPSVMDTNVAVTRKVESGLVRGEDMNTLQKRCKHAAEHAAADL</sequence>
<organism evidence="1 2">
    <name type="scientific">Mycena albidolilacea</name>
    <dbReference type="NCBI Taxonomy" id="1033008"/>
    <lineage>
        <taxon>Eukaryota</taxon>
        <taxon>Fungi</taxon>
        <taxon>Dikarya</taxon>
        <taxon>Basidiomycota</taxon>
        <taxon>Agaricomycotina</taxon>
        <taxon>Agaricomycetes</taxon>
        <taxon>Agaricomycetidae</taxon>
        <taxon>Agaricales</taxon>
        <taxon>Marasmiineae</taxon>
        <taxon>Mycenaceae</taxon>
        <taxon>Mycena</taxon>
    </lineage>
</organism>
<reference evidence="1" key="1">
    <citation type="submission" date="2023-03" db="EMBL/GenBank/DDBJ databases">
        <title>Massive genome expansion in bonnet fungi (Mycena s.s.) driven by repeated elements and novel gene families across ecological guilds.</title>
        <authorList>
            <consortium name="Lawrence Berkeley National Laboratory"/>
            <person name="Harder C.B."/>
            <person name="Miyauchi S."/>
            <person name="Viragh M."/>
            <person name="Kuo A."/>
            <person name="Thoen E."/>
            <person name="Andreopoulos B."/>
            <person name="Lu D."/>
            <person name="Skrede I."/>
            <person name="Drula E."/>
            <person name="Henrissat B."/>
            <person name="Morin E."/>
            <person name="Kohler A."/>
            <person name="Barry K."/>
            <person name="LaButti K."/>
            <person name="Morin E."/>
            <person name="Salamov A."/>
            <person name="Lipzen A."/>
            <person name="Mereny Z."/>
            <person name="Hegedus B."/>
            <person name="Baldrian P."/>
            <person name="Stursova M."/>
            <person name="Weitz H."/>
            <person name="Taylor A."/>
            <person name="Grigoriev I.V."/>
            <person name="Nagy L.G."/>
            <person name="Martin F."/>
            <person name="Kauserud H."/>
        </authorList>
    </citation>
    <scope>NUCLEOTIDE SEQUENCE</scope>
    <source>
        <strain evidence="1">CBHHK002</strain>
    </source>
</reference>
<evidence type="ECO:0000313" key="1">
    <source>
        <dbReference type="EMBL" id="KAJ7357923.1"/>
    </source>
</evidence>
<dbReference type="AlphaFoldDB" id="A0AAD7EXM3"/>
<dbReference type="EMBL" id="JARIHO010000007">
    <property type="protein sequence ID" value="KAJ7357923.1"/>
    <property type="molecule type" value="Genomic_DNA"/>
</dbReference>
<accession>A0AAD7EXM3</accession>